<dbReference type="EMBL" id="FZNS01000012">
    <property type="protein sequence ID" value="SNR93556.1"/>
    <property type="molecule type" value="Genomic_DNA"/>
</dbReference>
<evidence type="ECO:0000259" key="1">
    <source>
        <dbReference type="Pfam" id="PF00144"/>
    </source>
</evidence>
<dbReference type="InterPro" id="IPR050789">
    <property type="entry name" value="Diverse_Enzym_Activities"/>
</dbReference>
<feature type="domain" description="Beta-lactamase-related" evidence="1">
    <location>
        <begin position="4"/>
        <end position="294"/>
    </location>
</feature>
<dbReference type="SUPFAM" id="SSF56601">
    <property type="entry name" value="beta-lactamase/transpeptidase-like"/>
    <property type="match status" value="1"/>
</dbReference>
<organism evidence="2 3">
    <name type="scientific">Hymenobacter mucosus</name>
    <dbReference type="NCBI Taxonomy" id="1411120"/>
    <lineage>
        <taxon>Bacteria</taxon>
        <taxon>Pseudomonadati</taxon>
        <taxon>Bacteroidota</taxon>
        <taxon>Cytophagia</taxon>
        <taxon>Cytophagales</taxon>
        <taxon>Hymenobacteraceae</taxon>
        <taxon>Hymenobacter</taxon>
    </lineage>
</organism>
<accession>A0A239AD20</accession>
<dbReference type="PANTHER" id="PTHR43283:SF18">
    <property type="match status" value="1"/>
</dbReference>
<dbReference type="Pfam" id="PF00144">
    <property type="entry name" value="Beta-lactamase"/>
    <property type="match status" value="1"/>
</dbReference>
<dbReference type="InterPro" id="IPR012338">
    <property type="entry name" value="Beta-lactam/transpept-like"/>
</dbReference>
<keyword evidence="3" id="KW-1185">Reference proteome</keyword>
<protein>
    <submittedName>
        <fullName evidence="2">CubicO group peptidase, beta-lactamase class C family</fullName>
    </submittedName>
</protein>
<dbReference type="AlphaFoldDB" id="A0A239AD20"/>
<name>A0A239AD20_9BACT</name>
<dbReference type="PANTHER" id="PTHR43283">
    <property type="entry name" value="BETA-LACTAMASE-RELATED"/>
    <property type="match status" value="1"/>
</dbReference>
<evidence type="ECO:0000313" key="3">
    <source>
        <dbReference type="Proteomes" id="UP000198310"/>
    </source>
</evidence>
<sequence length="321" mass="35203">MQLVYTHGPTVTSYNVGVRKAGTSQLVTAASTFQAASLGKVVLAYITLRLRDRGLLTLDTPLLRYCPYPRLQQDPRAQAITARMALAHSTGLPNWAESPLSPNWSASPLALRYTPDSCWNYSGEGYVWLQKVLEHLTGKSLETLAQEEVFQPLHMAHSSFVWHAAFSTTACTGHDEKGQPTTIQQFSQPYGAYSLLTTATDYAIFLQALTTGRGLQPASYQVVRTPSNSASRCRSTSLSPADAAVAWACGVGLVATSHGPALWHWGNNGDFQGFFMAFPDTKESLLLLTNSANGLRLPERLLPLFFGPGQYWAMQWLAEEK</sequence>
<gene>
    <name evidence="2" type="ORF">SAMN06269173_1121</name>
</gene>
<reference evidence="3" key="1">
    <citation type="submission" date="2017-06" db="EMBL/GenBank/DDBJ databases">
        <authorList>
            <person name="Varghese N."/>
            <person name="Submissions S."/>
        </authorList>
    </citation>
    <scope>NUCLEOTIDE SEQUENCE [LARGE SCALE GENOMIC DNA]</scope>
    <source>
        <strain evidence="3">DSM 28041</strain>
    </source>
</reference>
<evidence type="ECO:0000313" key="2">
    <source>
        <dbReference type="EMBL" id="SNR93556.1"/>
    </source>
</evidence>
<dbReference type="Gene3D" id="3.40.710.10">
    <property type="entry name" value="DD-peptidase/beta-lactamase superfamily"/>
    <property type="match status" value="1"/>
</dbReference>
<dbReference type="Proteomes" id="UP000198310">
    <property type="component" value="Unassembled WGS sequence"/>
</dbReference>
<dbReference type="InterPro" id="IPR001466">
    <property type="entry name" value="Beta-lactam-related"/>
</dbReference>
<proteinExistence type="predicted"/>